<dbReference type="Proteomes" id="UP000243876">
    <property type="component" value="Unassembled WGS sequence"/>
</dbReference>
<feature type="region of interest" description="Disordered" evidence="8">
    <location>
        <begin position="262"/>
        <end position="282"/>
    </location>
</feature>
<evidence type="ECO:0000256" key="5">
    <source>
        <dbReference type="ARBA" id="ARBA00022833"/>
    </source>
</evidence>
<dbReference type="InterPro" id="IPR036390">
    <property type="entry name" value="WH_DNA-bd_sf"/>
</dbReference>
<feature type="domain" description="GLUE N-terminal" evidence="9">
    <location>
        <begin position="8"/>
        <end position="336"/>
    </location>
</feature>
<dbReference type="GO" id="GO:0043130">
    <property type="term" value="F:ubiquitin binding"/>
    <property type="evidence" value="ECO:0007669"/>
    <property type="project" value="UniProtKB-UniRule"/>
</dbReference>
<dbReference type="GO" id="GO:0032266">
    <property type="term" value="F:phosphatidylinositol-3-phosphate binding"/>
    <property type="evidence" value="ECO:0007669"/>
    <property type="project" value="UniProtKB-UniRule"/>
</dbReference>
<dbReference type="SUPFAM" id="SSF50729">
    <property type="entry name" value="PH domain-like"/>
    <property type="match status" value="2"/>
</dbReference>
<organism evidence="10 11">
    <name type="scientific">Sporidiobolus salmonicolor</name>
    <name type="common">Yeast-like fungus</name>
    <name type="synonym">Sporobolomyces salmonicolor</name>
    <dbReference type="NCBI Taxonomy" id="5005"/>
    <lineage>
        <taxon>Eukaryota</taxon>
        <taxon>Fungi</taxon>
        <taxon>Dikarya</taxon>
        <taxon>Basidiomycota</taxon>
        <taxon>Pucciniomycotina</taxon>
        <taxon>Microbotryomycetes</taxon>
        <taxon>Sporidiobolales</taxon>
        <taxon>Sporidiobolaceae</taxon>
        <taxon>Sporobolomyces</taxon>
    </lineage>
</organism>
<name>A0A0D6EPT0_SPOSA</name>
<sequence>MHRFLPLDVTLQTLSAQLYPDEQLLLHQDGVGLYDGKDKSPLHYDGRLHLTSHRLLFVSSTRPHSQSTSLDLSLVRQTEYWVGFLKSNPKITLLLADPGEHRSASHGAGNGSAESERDREQARLNLVAAAGERSWVCRVCGMKNVPTVELGLKCSLCGVTRDTPTTFSSSSAAAASSSSTSLPSSHLGTPRNASPRRSSSLSVSSPPSSRGSSKQPRPPEEPQFDPLETDNRIACPTCTFLNHHSMSTCEVCDSPLFPPSSCSRPSSLRASTPGPSTDPASAIPAPVAITNVSAPANSTLAPFVRLSFRKGGEKAFYAALKEALAKKAWDLSEVAKAQKALAQKRTKALGHGGSMAGGIAGNGAGEDGTRAGVGIGALSLGLLKDGDVLTLIFVRPADAILRGIDLSARDREDSLDDALKDLESLMAKAKEMITLAQSINTQLAAQTQSTATSSSSSSSSPAELTRAASLASASLASLGLVTAAITPDQVASSREYHRELARELAGVLQKGRVLEGRGGVMGLDEVWCVWNRARGVAPYLALFTAPALSLLTFPSGLTILHTPHFSLPSFTSRLLSHLDLRQALVASLSDGEAGDEGERREREGITLLEIAKGEGLSVGLGKDMVELVELGMDGVGEGGQIVRDEQGGEGVRWFRNFIVGYEWDGQAF</sequence>
<feature type="compositionally biased region" description="Low complexity" evidence="8">
    <location>
        <begin position="262"/>
        <end position="271"/>
    </location>
</feature>
<dbReference type="GO" id="GO:0008270">
    <property type="term" value="F:zinc ion binding"/>
    <property type="evidence" value="ECO:0007669"/>
    <property type="project" value="UniProtKB-KW"/>
</dbReference>
<feature type="region of interest" description="Disordered" evidence="8">
    <location>
        <begin position="167"/>
        <end position="228"/>
    </location>
</feature>
<dbReference type="Gene3D" id="1.10.10.10">
    <property type="entry name" value="Winged helix-like DNA-binding domain superfamily/Winged helix DNA-binding domain"/>
    <property type="match status" value="1"/>
</dbReference>
<dbReference type="InterPro" id="IPR036388">
    <property type="entry name" value="WH-like_DNA-bd_sf"/>
</dbReference>
<dbReference type="SMART" id="SM00547">
    <property type="entry name" value="ZnF_RBZ"/>
    <property type="match status" value="2"/>
</dbReference>
<feature type="region of interest" description="Disordered" evidence="8">
    <location>
        <begin position="100"/>
        <end position="120"/>
    </location>
</feature>
<dbReference type="Pfam" id="PF11605">
    <property type="entry name" value="Vps36_ESCRT-II"/>
    <property type="match status" value="1"/>
</dbReference>
<dbReference type="InterPro" id="IPR001876">
    <property type="entry name" value="Znf_RanBP2"/>
</dbReference>
<dbReference type="EMBL" id="CENE01000017">
    <property type="protein sequence ID" value="CEQ41798.1"/>
    <property type="molecule type" value="Genomic_DNA"/>
</dbReference>
<evidence type="ECO:0000256" key="8">
    <source>
        <dbReference type="SAM" id="MobiDB-lite"/>
    </source>
</evidence>
<comment type="function">
    <text evidence="7">Component of the ESCRT-II complex (endosomal sorting complex required for transport II), which is required for multivesicular body (MVB) formation and sorting of endosomal cargo proteins into MVBs.</text>
</comment>
<comment type="similarity">
    <text evidence="1 7">Belongs to the VPS36 family.</text>
</comment>
<dbReference type="GO" id="GO:0031902">
    <property type="term" value="C:late endosome membrane"/>
    <property type="evidence" value="ECO:0007669"/>
    <property type="project" value="UniProtKB-UniRule"/>
</dbReference>
<dbReference type="OrthoDB" id="271448at2759"/>
<evidence type="ECO:0000256" key="4">
    <source>
        <dbReference type="ARBA" id="ARBA00022771"/>
    </source>
</evidence>
<dbReference type="InterPro" id="IPR037855">
    <property type="entry name" value="Vps36"/>
</dbReference>
<dbReference type="PANTHER" id="PTHR13128:SF12">
    <property type="entry name" value="VACUOLAR PROTEIN-SORTING-ASSOCIATED PROTEIN 36"/>
    <property type="match status" value="1"/>
</dbReference>
<evidence type="ECO:0000256" key="2">
    <source>
        <dbReference type="ARBA" id="ARBA00022448"/>
    </source>
</evidence>
<dbReference type="PROSITE" id="PS51495">
    <property type="entry name" value="GLUE"/>
    <property type="match status" value="1"/>
</dbReference>
<proteinExistence type="inferred from homology"/>
<evidence type="ECO:0000313" key="10">
    <source>
        <dbReference type="EMBL" id="CEQ41798.1"/>
    </source>
</evidence>
<accession>A0A0D6EPT0</accession>
<dbReference type="GO" id="GO:0043328">
    <property type="term" value="P:protein transport to vacuole involved in ubiquitin-dependent protein catabolic process via the multivesicular body sorting pathway"/>
    <property type="evidence" value="ECO:0007669"/>
    <property type="project" value="UniProtKB-UniRule"/>
</dbReference>
<evidence type="ECO:0000313" key="11">
    <source>
        <dbReference type="Proteomes" id="UP000243876"/>
    </source>
</evidence>
<evidence type="ECO:0000256" key="7">
    <source>
        <dbReference type="RuleBase" id="RU367095"/>
    </source>
</evidence>
<keyword evidence="11" id="KW-1185">Reference proteome</keyword>
<dbReference type="Gene3D" id="2.30.29.30">
    <property type="entry name" value="Pleckstrin-homology domain (PH domain)/Phosphotyrosine-binding domain (PTB)"/>
    <property type="match status" value="2"/>
</dbReference>
<keyword evidence="7" id="KW-0967">Endosome</keyword>
<gene>
    <name evidence="10" type="primary">SPOSA6832_03557</name>
</gene>
<keyword evidence="2 7" id="KW-0813">Transport</keyword>
<comment type="subunit">
    <text evidence="7">Component of the endosomal sorting complex required for transport II (ESCRT-II).</text>
</comment>
<dbReference type="InterPro" id="IPR011993">
    <property type="entry name" value="PH-like_dom_sf"/>
</dbReference>
<evidence type="ECO:0000256" key="6">
    <source>
        <dbReference type="ARBA" id="ARBA00022927"/>
    </source>
</evidence>
<evidence type="ECO:0000256" key="3">
    <source>
        <dbReference type="ARBA" id="ARBA00022723"/>
    </source>
</evidence>
<keyword evidence="3" id="KW-0479">Metal-binding</keyword>
<dbReference type="Pfam" id="PF04157">
    <property type="entry name" value="EAP30"/>
    <property type="match status" value="1"/>
</dbReference>
<dbReference type="SUPFAM" id="SSF46785">
    <property type="entry name" value="Winged helix' DNA-binding domain"/>
    <property type="match status" value="1"/>
</dbReference>
<keyword evidence="4" id="KW-0863">Zinc-finger</keyword>
<dbReference type="InterPro" id="IPR040608">
    <property type="entry name" value="Snf8/Vps36"/>
</dbReference>
<keyword evidence="7" id="KW-0963">Cytoplasm</keyword>
<reference evidence="11" key="1">
    <citation type="submission" date="2015-02" db="EMBL/GenBank/DDBJ databases">
        <authorList>
            <person name="Gon?alves P."/>
        </authorList>
    </citation>
    <scope>NUCLEOTIDE SEQUENCE [LARGE SCALE GENOMIC DNA]</scope>
</reference>
<keyword evidence="5" id="KW-0862">Zinc</keyword>
<dbReference type="InterPro" id="IPR021648">
    <property type="entry name" value="GLUE_dom"/>
</dbReference>
<comment type="subcellular location">
    <subcellularLocation>
        <location evidence="7">Cytoplasm</location>
    </subcellularLocation>
    <subcellularLocation>
        <location evidence="7">Endosome</location>
    </subcellularLocation>
</comment>
<evidence type="ECO:0000259" key="9">
    <source>
        <dbReference type="PROSITE" id="PS51495"/>
    </source>
</evidence>
<evidence type="ECO:0000256" key="1">
    <source>
        <dbReference type="ARBA" id="ARBA00009697"/>
    </source>
</evidence>
<keyword evidence="6 7" id="KW-0653">Protein transport</keyword>
<dbReference type="PANTHER" id="PTHR13128">
    <property type="entry name" value="VACUOLAR PROTEIN-SORTING-ASSOCIATED PROTEIN 36"/>
    <property type="match status" value="1"/>
</dbReference>
<feature type="compositionally biased region" description="Low complexity" evidence="8">
    <location>
        <begin position="167"/>
        <end position="215"/>
    </location>
</feature>
<dbReference type="AlphaFoldDB" id="A0A0D6EPT0"/>
<dbReference type="Gene3D" id="6.10.140.260">
    <property type="match status" value="1"/>
</dbReference>
<protein>
    <recommendedName>
        <fullName evidence="7">Vacuolar protein-sorting-associated protein 36</fullName>
    </recommendedName>
    <alternativeName>
        <fullName evidence="7">ESCRT-II complex subunit VPS36</fullName>
    </alternativeName>
</protein>
<dbReference type="GO" id="GO:0000814">
    <property type="term" value="C:ESCRT II complex"/>
    <property type="evidence" value="ECO:0007669"/>
    <property type="project" value="UniProtKB-UniRule"/>
</dbReference>